<evidence type="ECO:0000256" key="1">
    <source>
        <dbReference type="SAM" id="Phobius"/>
    </source>
</evidence>
<reference evidence="3 4" key="1">
    <citation type="submission" date="2016-10" db="EMBL/GenBank/DDBJ databases">
        <authorList>
            <person name="de Groot N.N."/>
        </authorList>
    </citation>
    <scope>NUCLEOTIDE SEQUENCE [LARGE SCALE GENOMIC DNA]</scope>
    <source>
        <strain evidence="3 4">DSM 12271</strain>
    </source>
</reference>
<protein>
    <recommendedName>
        <fullName evidence="2">DUF4179 domain-containing protein</fullName>
    </recommendedName>
</protein>
<accession>A0A1I0XDQ0</accession>
<dbReference type="OrthoDB" id="1748051at2"/>
<keyword evidence="1" id="KW-0812">Transmembrane</keyword>
<name>A0A1I0XDQ0_9CLOT</name>
<evidence type="ECO:0000313" key="3">
    <source>
        <dbReference type="EMBL" id="SFA98556.1"/>
    </source>
</evidence>
<keyword evidence="4" id="KW-1185">Reference proteome</keyword>
<dbReference type="STRING" id="84698.SAMN04488528_100810"/>
<feature type="domain" description="DUF4179" evidence="2">
    <location>
        <begin position="71"/>
        <end position="165"/>
    </location>
</feature>
<evidence type="ECO:0000259" key="2">
    <source>
        <dbReference type="Pfam" id="PF13786"/>
    </source>
</evidence>
<dbReference type="EMBL" id="FOKI01000008">
    <property type="protein sequence ID" value="SFA98556.1"/>
    <property type="molecule type" value="Genomic_DNA"/>
</dbReference>
<evidence type="ECO:0000313" key="4">
    <source>
        <dbReference type="Proteomes" id="UP000198619"/>
    </source>
</evidence>
<gene>
    <name evidence="3" type="ORF">SAMN04488528_100810</name>
</gene>
<dbReference type="RefSeq" id="WP_090039905.1">
    <property type="nucleotide sequence ID" value="NZ_FOKI01000008.1"/>
</dbReference>
<keyword evidence="1" id="KW-1133">Transmembrane helix</keyword>
<dbReference type="Proteomes" id="UP000198619">
    <property type="component" value="Unassembled WGS sequence"/>
</dbReference>
<dbReference type="Gene3D" id="2.60.40.1630">
    <property type="entry name" value="bacillus anthracis domain"/>
    <property type="match status" value="1"/>
</dbReference>
<organism evidence="3 4">
    <name type="scientific">Clostridium frigidicarnis</name>
    <dbReference type="NCBI Taxonomy" id="84698"/>
    <lineage>
        <taxon>Bacteria</taxon>
        <taxon>Bacillati</taxon>
        <taxon>Bacillota</taxon>
        <taxon>Clostridia</taxon>
        <taxon>Eubacteriales</taxon>
        <taxon>Clostridiaceae</taxon>
        <taxon>Clostridium</taxon>
    </lineage>
</organism>
<proteinExistence type="predicted"/>
<keyword evidence="1" id="KW-0472">Membrane</keyword>
<sequence>MSKDINNKLDHSFEDKDKKVRRLFEENNSTEDDFNLDEFFKKEFKNDDDLKVPSEIHNGLEEILLNLPQKKKSNKKRGALIAASVAGTLFITSLFTIPSFAESLPLVGDFFKVLHETSGQKNIVEEVEKNSKEVIGTAIDKNLEVNMYSVIGDSTGMTIAYSVESLDESVDLPQVWSCDIYIDGKQYDPDIDNIIHEEKDGLHYYITRLEIKDLPNKFNYKIDMKNITNVYGLWSFSGTADISNLQEDTIVKDINETKNTIIGEVTVKSVIKTPLYIQIQCKYPEQSLRESNEDDNDNRYYKTFRLKYDRFDKHRDSIFIRGSEDGDRRILIANFDKNVKYIDFVAEEYFTGEANVKEINIKDSIDKVVYDEKDGSIKILDYKEEGNKKLVRVKLDKKLVRVKLDKKVRNGLYNLAYRLVCGERVNKYGDIINGRVAGVPKESFDKNEYELWLEYEGDKFFINGDRTGEYSKFDENNKIRIDLTR</sequence>
<dbReference type="InterPro" id="IPR025436">
    <property type="entry name" value="DUF4179"/>
</dbReference>
<feature type="transmembrane region" description="Helical" evidence="1">
    <location>
        <begin position="79"/>
        <end position="101"/>
    </location>
</feature>
<dbReference type="Pfam" id="PF13786">
    <property type="entry name" value="DUF4179"/>
    <property type="match status" value="1"/>
</dbReference>
<dbReference type="AlphaFoldDB" id="A0A1I0XDQ0"/>